<name>A0A6G0X3S1_9STRA</name>
<dbReference type="PANTHER" id="PTHR43394:SF27">
    <property type="entry name" value="ATP-DEPENDENT TRANSLOCASE ABCB1-LIKE"/>
    <property type="match status" value="1"/>
</dbReference>
<reference evidence="7 8" key="1">
    <citation type="submission" date="2019-07" db="EMBL/GenBank/DDBJ databases">
        <title>Genomics analysis of Aphanomyces spp. identifies a new class of oomycete effector associated with host adaptation.</title>
        <authorList>
            <person name="Gaulin E."/>
        </authorList>
    </citation>
    <scope>NUCLEOTIDE SEQUENCE [LARGE SCALE GENOMIC DNA]</scope>
    <source>
        <strain evidence="7 8">ATCC 201684</strain>
    </source>
</reference>
<dbReference type="PANTHER" id="PTHR43394">
    <property type="entry name" value="ATP-DEPENDENT PERMEASE MDL1, MITOCHONDRIAL"/>
    <property type="match status" value="1"/>
</dbReference>
<dbReference type="GO" id="GO:0090374">
    <property type="term" value="P:oligopeptide export from mitochondrion"/>
    <property type="evidence" value="ECO:0007669"/>
    <property type="project" value="TreeGrafter"/>
</dbReference>
<feature type="transmembrane region" description="Helical" evidence="5">
    <location>
        <begin position="53"/>
        <end position="72"/>
    </location>
</feature>
<dbReference type="SUPFAM" id="SSF90123">
    <property type="entry name" value="ABC transporter transmembrane region"/>
    <property type="match status" value="1"/>
</dbReference>
<evidence type="ECO:0000256" key="4">
    <source>
        <dbReference type="ARBA" id="ARBA00023136"/>
    </source>
</evidence>
<dbReference type="VEuPathDB" id="FungiDB:AeMF1_005724"/>
<dbReference type="GO" id="GO:0005524">
    <property type="term" value="F:ATP binding"/>
    <property type="evidence" value="ECO:0007669"/>
    <property type="project" value="InterPro"/>
</dbReference>
<dbReference type="Gene3D" id="1.20.1560.10">
    <property type="entry name" value="ABC transporter type 1, transmembrane domain"/>
    <property type="match status" value="1"/>
</dbReference>
<protein>
    <recommendedName>
        <fullName evidence="6">ABC transmembrane type-1 domain-containing protein</fullName>
    </recommendedName>
</protein>
<evidence type="ECO:0000256" key="5">
    <source>
        <dbReference type="SAM" id="Phobius"/>
    </source>
</evidence>
<dbReference type="AlphaFoldDB" id="A0A6G0X3S1"/>
<dbReference type="InterPro" id="IPR039421">
    <property type="entry name" value="Type_1_exporter"/>
</dbReference>
<keyword evidence="4 5" id="KW-0472">Membrane</keyword>
<feature type="domain" description="ABC transmembrane type-1" evidence="6">
    <location>
        <begin position="1"/>
        <end position="199"/>
    </location>
</feature>
<comment type="subcellular location">
    <subcellularLocation>
        <location evidence="1">Membrane</location>
        <topology evidence="1">Multi-pass membrane protein</topology>
    </subcellularLocation>
</comment>
<dbReference type="InterPro" id="IPR011527">
    <property type="entry name" value="ABC1_TM_dom"/>
</dbReference>
<keyword evidence="2 5" id="KW-0812">Transmembrane</keyword>
<dbReference type="InterPro" id="IPR036640">
    <property type="entry name" value="ABC1_TM_sf"/>
</dbReference>
<dbReference type="CDD" id="cd18577">
    <property type="entry name" value="ABC_6TM_Pgp_ABCB1_D1_like"/>
    <property type="match status" value="1"/>
</dbReference>
<dbReference type="EMBL" id="VJMJ01000110">
    <property type="protein sequence ID" value="KAF0734589.1"/>
    <property type="molecule type" value="Genomic_DNA"/>
</dbReference>
<organism evidence="7 8">
    <name type="scientific">Aphanomyces euteiches</name>
    <dbReference type="NCBI Taxonomy" id="100861"/>
    <lineage>
        <taxon>Eukaryota</taxon>
        <taxon>Sar</taxon>
        <taxon>Stramenopiles</taxon>
        <taxon>Oomycota</taxon>
        <taxon>Saprolegniomycetes</taxon>
        <taxon>Saprolegniales</taxon>
        <taxon>Verrucalvaceae</taxon>
        <taxon>Aphanomyces</taxon>
    </lineage>
</organism>
<evidence type="ECO:0000256" key="2">
    <source>
        <dbReference type="ARBA" id="ARBA00022692"/>
    </source>
</evidence>
<evidence type="ECO:0000256" key="3">
    <source>
        <dbReference type="ARBA" id="ARBA00022989"/>
    </source>
</evidence>
<evidence type="ECO:0000313" key="8">
    <source>
        <dbReference type="Proteomes" id="UP000481153"/>
    </source>
</evidence>
<gene>
    <name evidence="7" type="ORF">Ae201684_008745</name>
</gene>
<evidence type="ECO:0000313" key="7">
    <source>
        <dbReference type="EMBL" id="KAF0734589.1"/>
    </source>
</evidence>
<evidence type="ECO:0000256" key="1">
    <source>
        <dbReference type="ARBA" id="ARBA00004141"/>
    </source>
</evidence>
<dbReference type="GO" id="GO:0005743">
    <property type="term" value="C:mitochondrial inner membrane"/>
    <property type="evidence" value="ECO:0007669"/>
    <property type="project" value="TreeGrafter"/>
</dbReference>
<dbReference type="GO" id="GO:0015421">
    <property type="term" value="F:ABC-type oligopeptide transporter activity"/>
    <property type="evidence" value="ECO:0007669"/>
    <property type="project" value="TreeGrafter"/>
</dbReference>
<accession>A0A6G0X3S1</accession>
<dbReference type="Pfam" id="PF00664">
    <property type="entry name" value="ABC_membrane"/>
    <property type="match status" value="1"/>
</dbReference>
<comment type="caution">
    <text evidence="7">The sequence shown here is derived from an EMBL/GenBank/DDBJ whole genome shotgun (WGS) entry which is preliminary data.</text>
</comment>
<keyword evidence="8" id="KW-1185">Reference proteome</keyword>
<dbReference type="PROSITE" id="PS50929">
    <property type="entry name" value="ABC_TM1F"/>
    <property type="match status" value="1"/>
</dbReference>
<proteinExistence type="predicted"/>
<evidence type="ECO:0000259" key="6">
    <source>
        <dbReference type="PROSITE" id="PS50929"/>
    </source>
</evidence>
<dbReference type="Proteomes" id="UP000481153">
    <property type="component" value="Unassembled WGS sequence"/>
</dbReference>
<keyword evidence="3 5" id="KW-1133">Transmembrane helix</keyword>
<sequence length="210" mass="22582">MYDQRNASELASRLAGDTIKMKEGMGTKLGEALRFVCQFIAGYAIGFSYGWNLSLVMCCVMPLLALSLTLLMKRLRDSAVRSQQVYAAAGAVAEETIGAMRTVASLTGEGRALAKYAQSIAKVETETIGGSKFVAFAQSWFTTSIWLTYVIDLWYGSWLVSKQNHAVSDPGTVFSAFYAILMGTTSLAQVTPRLNAVASAKGAATAVFNI</sequence>